<dbReference type="EMBL" id="JMSN01000009">
    <property type="protein sequence ID" value="KDN52496.1"/>
    <property type="molecule type" value="Genomic_DNA"/>
</dbReference>
<feature type="region of interest" description="Disordered" evidence="8">
    <location>
        <begin position="1"/>
        <end position="42"/>
    </location>
</feature>
<dbReference type="InterPro" id="IPR001752">
    <property type="entry name" value="Kinesin_motor_dom"/>
</dbReference>
<sequence>MMPAKRVSASGLPASPSTGSTLSALLGSSNGAASSSSAAASSSGTNITSVQVAVRIRPVTEHDQASIPARWQRSVITVNSANSLTVDASGPPPPGSAPAAATSSARDKRLQFAFDRVLSPADGQDAVYKSSASALIPKFLEGYNVTILAYGQTSSGKSYTMGTSSSDSIDFEGLVAGRAPDPDMGIIPRAVAQIFDAVNAQKARSGAIQYTIKASFIEIYNEDLIDLLADADGDARPLVQIREDKAGHIFWSGLREVKVNNVADVMNYLVQGSAVRRTNETDMNAQSSRSHAIFSLTMTQRKCGGSGPAPPPVASSGSGAAALANSALNGRTTPTGRASTSGLPRPSSSLGRSTPTGFPSASAGRASVSGLRTPNTLLSGSRSQSPVAGGGAGLAAEERMRGLSGVLGTGEGEWTTVVSKFHFVDLAGSERLKRTAAQGERIKEGISINSGLHALGNVISALGDPVKARKTTHIPYRDSKLTRLLQDSLGGNAHTLMIACVSPTEYNVGETVNTLQYANRARNIKNKAELNEQEIGWDDLDYLQGQVTKLRKELAVLKSSKGSGSTAALRGIADDDKVKKLEATVRQLNDRQSTDQVQIAVLKRELKAREHQKKDSDFLQAAEPIILEYEKAIDVLEGQINLMKAALGHSEDIINEHESKIVEQDERINLVEQQLDARESTIVELQTRLSQLQDRESSANTYATELEARLQSYSNKEDADSGMASELRKEVVRLRQAESSAEAYIKELEKRLLASDSSLAQLTAQVERLERDLERRDEQYRELLQRLDTLDITVENKALLEELDARDQRVLELEKRLDTVVTEKEALARDKGNLTDAVARDQLERGKLEDRIRQLEKNAADPVADAAANPNAAVAADGNGVPVAGDVHFAELQSEMLLLRDSHAKTLAELSTVQVRHREALQDIEKLSGQIAEAKLTRAAAAPDEEMEELSPPVHDPHTDGDDSCSSPTMLSPSRRRDSWQVSPSRAGGGAMRRPESLRLDSGSSVVETLQRRSSGSFLGYKPADSQPEVREMKASGGGMISKTNGNHHVRTRSMSSGQSFVGELSRGPRPLSLSGTVPPSPFFKAIEPDSPANYERKILSLEKERDQLQAILKEREDELDAVQRSSSVASAPASAETVTESKSLSSELASASEAQLVDGEAPTTTTTSSPAAGASTPALSQAVEAQLEALQQVLAESGNNQQSLQVQQLLLSFAKKENSHREQTEYLKSELEAAHKEREALDAASHEMVGSLTSELEALRAKLKEAEKAHASTLANVSTVAESSKHDTARLQDEHKLALSVLSTKHDAASQEQNAIQARALEDKSVQHQSALSALAEKHSNELARLSSEHADVLSARKAEHEQALARLKDEHERALAWKDEQHASALSNANLEQESRDAEGQEERESLLKRLREEHASQLERTKSEYELLSQRSLAAAAESHSTAQKEDIAAALADRAKEYAAVLDAKEQEHLSTLTDLSRQHSETLLARDAQYEDALNKALTSLSREHSANVQELTLSHTEALIDATAAHATQLEEKDKELREAVARTESAATAAETELRMQHESALSELRDQHDKALAARQEKHEKALSETNATHEREKSELVEAHKAAIDRLEQEHNTKLEGWEDTHNQFLNELKTQQSQKAAEDASAIAAAHQEEMKQLHASLGQKTQAHETELAALRTEHEDKLTRIQEELQTVSKERDNLREANTEFEKRHRLLQSQLEVDPVEMDMLKAELAETSDALVVLEAALTEAQAERDQVATELAVLRDSMERENGLHTTNASSALAKELETQRSLLSQARNDLLRSKADLQALSEERTRQDMQLRDTQMKLAAAESRAGKARDSLALLTMEHSPVMDGLVNGHRSASRTGMRTSQEIEQLSDGGSRSFARAGQAGSKPPPPTPPPNMPPPPTPTGGNVNARSSTGTRSSSSSARPDSIEGALTRSSSTASLSNGSSSTVAPDPRSAKVMAEQAEELQKLTKQLAHCEADLQANIDLVATLEAALNDSERNLRKSRVQLSEITRERDRFSAQADELQMQVKKATAEVERVRNSVILEKQDYESKIQEERQAKEKAREALEARLEEVSRKKHSSRLFCM</sequence>
<feature type="compositionally biased region" description="Polar residues" evidence="8">
    <location>
        <begin position="1871"/>
        <end position="1888"/>
    </location>
</feature>
<feature type="compositionally biased region" description="Polar residues" evidence="8">
    <location>
        <begin position="370"/>
        <end position="386"/>
    </location>
</feature>
<reference evidence="10 11" key="1">
    <citation type="submission" date="2014-05" db="EMBL/GenBank/DDBJ databases">
        <title>Draft genome sequence of a rare smut relative, Tilletiaria anomala UBC 951.</title>
        <authorList>
            <consortium name="DOE Joint Genome Institute"/>
            <person name="Toome M."/>
            <person name="Kuo A."/>
            <person name="Henrissat B."/>
            <person name="Lipzen A."/>
            <person name="Tritt A."/>
            <person name="Yoshinaga Y."/>
            <person name="Zane M."/>
            <person name="Barry K."/>
            <person name="Grigoriev I.V."/>
            <person name="Spatafora J.W."/>
            <person name="Aimea M.C."/>
        </authorList>
    </citation>
    <scope>NUCLEOTIDE SEQUENCE [LARGE SCALE GENOMIC DNA]</scope>
    <source>
        <strain evidence="10 11">UBC 951</strain>
    </source>
</reference>
<dbReference type="GO" id="GO:0007052">
    <property type="term" value="P:mitotic spindle organization"/>
    <property type="evidence" value="ECO:0007669"/>
    <property type="project" value="TreeGrafter"/>
</dbReference>
<evidence type="ECO:0000256" key="7">
    <source>
        <dbReference type="SAM" id="Coils"/>
    </source>
</evidence>
<gene>
    <name evidence="10" type="ORF">K437DRAFT_232078</name>
</gene>
<evidence type="ECO:0000256" key="2">
    <source>
        <dbReference type="ARBA" id="ARBA00022490"/>
    </source>
</evidence>
<dbReference type="PANTHER" id="PTHR47969">
    <property type="entry name" value="CHROMOSOME-ASSOCIATED KINESIN KIF4A-RELATED"/>
    <property type="match status" value="1"/>
</dbReference>
<comment type="similarity">
    <text evidence="6">Belongs to the TRAFAC class myosin-kinesin ATPase superfamily. Kinesin family.</text>
</comment>
<dbReference type="Gene3D" id="3.40.850.10">
    <property type="entry name" value="Kinesin motor domain"/>
    <property type="match status" value="1"/>
</dbReference>
<dbReference type="PROSITE" id="PS00411">
    <property type="entry name" value="KINESIN_MOTOR_1"/>
    <property type="match status" value="1"/>
</dbReference>
<dbReference type="RefSeq" id="XP_013245335.1">
    <property type="nucleotide sequence ID" value="XM_013389881.1"/>
</dbReference>
<feature type="region of interest" description="Disordered" evidence="8">
    <location>
        <begin position="1861"/>
        <end position="1971"/>
    </location>
</feature>
<dbReference type="GO" id="GO:0008017">
    <property type="term" value="F:microtubule binding"/>
    <property type="evidence" value="ECO:0007669"/>
    <property type="project" value="InterPro"/>
</dbReference>
<keyword evidence="3 6" id="KW-0547">Nucleotide-binding</keyword>
<dbReference type="Proteomes" id="UP000027361">
    <property type="component" value="Unassembled WGS sequence"/>
</dbReference>
<evidence type="ECO:0000313" key="11">
    <source>
        <dbReference type="Proteomes" id="UP000027361"/>
    </source>
</evidence>
<feature type="region of interest" description="Disordered" evidence="8">
    <location>
        <begin position="84"/>
        <end position="103"/>
    </location>
</feature>
<feature type="compositionally biased region" description="Low complexity" evidence="8">
    <location>
        <begin position="1126"/>
        <end position="1180"/>
    </location>
</feature>
<dbReference type="HOGENOM" id="CLU_001982_0_0_1"/>
<evidence type="ECO:0000256" key="4">
    <source>
        <dbReference type="ARBA" id="ARBA00022840"/>
    </source>
</evidence>
<keyword evidence="2" id="KW-0963">Cytoplasm</keyword>
<evidence type="ECO:0000256" key="3">
    <source>
        <dbReference type="ARBA" id="ARBA00022741"/>
    </source>
</evidence>
<feature type="binding site" evidence="6">
    <location>
        <begin position="151"/>
        <end position="158"/>
    </location>
    <ligand>
        <name>ATP</name>
        <dbReference type="ChEBI" id="CHEBI:30616"/>
    </ligand>
</feature>
<evidence type="ECO:0000313" key="10">
    <source>
        <dbReference type="EMBL" id="KDN52496.1"/>
    </source>
</evidence>
<feature type="coiled-coil region" evidence="7">
    <location>
        <begin position="1250"/>
        <end position="1277"/>
    </location>
</feature>
<evidence type="ECO:0000259" key="9">
    <source>
        <dbReference type="PROSITE" id="PS50067"/>
    </source>
</evidence>
<dbReference type="GO" id="GO:0005524">
    <property type="term" value="F:ATP binding"/>
    <property type="evidence" value="ECO:0007669"/>
    <property type="project" value="UniProtKB-UniRule"/>
</dbReference>
<dbReference type="InParanoid" id="A0A066WFE1"/>
<comment type="caution">
    <text evidence="10">The sequence shown here is derived from an EMBL/GenBank/DDBJ whole genome shotgun (WGS) entry which is preliminary data.</text>
</comment>
<feature type="compositionally biased region" description="Pro residues" evidence="8">
    <location>
        <begin position="1901"/>
        <end position="1917"/>
    </location>
</feature>
<evidence type="ECO:0000256" key="1">
    <source>
        <dbReference type="ARBA" id="ARBA00004496"/>
    </source>
</evidence>
<dbReference type="PRINTS" id="PR00380">
    <property type="entry name" value="KINESINHEAVY"/>
</dbReference>
<accession>A0A066WFE1</accession>
<organism evidence="10 11">
    <name type="scientific">Tilletiaria anomala (strain ATCC 24038 / CBS 436.72 / UBC 951)</name>
    <dbReference type="NCBI Taxonomy" id="1037660"/>
    <lineage>
        <taxon>Eukaryota</taxon>
        <taxon>Fungi</taxon>
        <taxon>Dikarya</taxon>
        <taxon>Basidiomycota</taxon>
        <taxon>Ustilaginomycotina</taxon>
        <taxon>Exobasidiomycetes</taxon>
        <taxon>Georgefischeriales</taxon>
        <taxon>Tilletiariaceae</taxon>
        <taxon>Tilletiaria</taxon>
    </lineage>
</organism>
<feature type="region of interest" description="Disordered" evidence="8">
    <location>
        <begin position="300"/>
        <end position="393"/>
    </location>
</feature>
<feature type="region of interest" description="Disordered" evidence="8">
    <location>
        <begin position="1377"/>
        <end position="1408"/>
    </location>
</feature>
<dbReference type="GO" id="GO:0005737">
    <property type="term" value="C:cytoplasm"/>
    <property type="evidence" value="ECO:0007669"/>
    <property type="project" value="UniProtKB-SubCell"/>
</dbReference>
<evidence type="ECO:0000256" key="8">
    <source>
        <dbReference type="SAM" id="MobiDB-lite"/>
    </source>
</evidence>
<dbReference type="GO" id="GO:0007018">
    <property type="term" value="P:microtubule-based movement"/>
    <property type="evidence" value="ECO:0007669"/>
    <property type="project" value="InterPro"/>
</dbReference>
<proteinExistence type="inferred from homology"/>
<dbReference type="Pfam" id="PF00225">
    <property type="entry name" value="Kinesin"/>
    <property type="match status" value="2"/>
</dbReference>
<evidence type="ECO:0000256" key="5">
    <source>
        <dbReference type="ARBA" id="ARBA00023054"/>
    </source>
</evidence>
<dbReference type="GeneID" id="25262808"/>
<dbReference type="STRING" id="1037660.A0A066WFE1"/>
<feature type="coiled-coil region" evidence="7">
    <location>
        <begin position="1414"/>
        <end position="1472"/>
    </location>
</feature>
<feature type="coiled-coil region" evidence="7">
    <location>
        <begin position="731"/>
        <end position="858"/>
    </location>
</feature>
<dbReference type="InterPro" id="IPR019821">
    <property type="entry name" value="Kinesin_motor_CS"/>
</dbReference>
<dbReference type="OrthoDB" id="3176171at2759"/>
<dbReference type="GO" id="GO:0051231">
    <property type="term" value="P:spindle elongation"/>
    <property type="evidence" value="ECO:0007669"/>
    <property type="project" value="TreeGrafter"/>
</dbReference>
<dbReference type="PROSITE" id="PS50067">
    <property type="entry name" value="KINESIN_MOTOR_2"/>
    <property type="match status" value="1"/>
</dbReference>
<evidence type="ECO:0000256" key="6">
    <source>
        <dbReference type="PROSITE-ProRule" id="PRU00283"/>
    </source>
</evidence>
<dbReference type="GO" id="GO:0005875">
    <property type="term" value="C:microtubule associated complex"/>
    <property type="evidence" value="ECO:0007669"/>
    <property type="project" value="TreeGrafter"/>
</dbReference>
<comment type="subcellular location">
    <subcellularLocation>
        <location evidence="1">Cytoplasm</location>
    </subcellularLocation>
</comment>
<dbReference type="SMART" id="SM00129">
    <property type="entry name" value="KISc"/>
    <property type="match status" value="1"/>
</dbReference>
<dbReference type="InterPro" id="IPR036961">
    <property type="entry name" value="Kinesin_motor_dom_sf"/>
</dbReference>
<dbReference type="OMA" id="CVSPTEY"/>
<feature type="compositionally biased region" description="Polar residues" evidence="8">
    <location>
        <begin position="1002"/>
        <end position="1011"/>
    </location>
</feature>
<keyword evidence="4 6" id="KW-0067">ATP-binding</keyword>
<dbReference type="GO" id="GO:0003777">
    <property type="term" value="F:microtubule motor activity"/>
    <property type="evidence" value="ECO:0007669"/>
    <property type="project" value="InterPro"/>
</dbReference>
<feature type="compositionally biased region" description="Low complexity" evidence="8">
    <location>
        <begin position="314"/>
        <end position="330"/>
    </location>
</feature>
<dbReference type="InterPro" id="IPR027640">
    <property type="entry name" value="Kinesin-like_fam"/>
</dbReference>
<feature type="compositionally biased region" description="Polar residues" evidence="8">
    <location>
        <begin position="331"/>
        <end position="359"/>
    </location>
</feature>
<keyword evidence="11" id="KW-1185">Reference proteome</keyword>
<name>A0A066WFE1_TILAU</name>
<feature type="domain" description="Kinesin motor" evidence="9">
    <location>
        <begin position="49"/>
        <end position="524"/>
    </location>
</feature>
<keyword evidence="6" id="KW-0505">Motor protein</keyword>
<feature type="compositionally biased region" description="Low complexity" evidence="8">
    <location>
        <begin position="12"/>
        <end position="42"/>
    </location>
</feature>
<feature type="region of interest" description="Disordered" evidence="8">
    <location>
        <begin position="1583"/>
        <end position="1603"/>
    </location>
</feature>
<feature type="region of interest" description="Disordered" evidence="8">
    <location>
        <begin position="937"/>
        <end position="1011"/>
    </location>
</feature>
<keyword evidence="5 7" id="KW-0175">Coiled coil</keyword>
<dbReference type="SUPFAM" id="SSF52540">
    <property type="entry name" value="P-loop containing nucleoside triphosphate hydrolases"/>
    <property type="match status" value="1"/>
</dbReference>
<feature type="coiled-coil region" evidence="7">
    <location>
        <begin position="1683"/>
        <end position="1773"/>
    </location>
</feature>
<feature type="compositionally biased region" description="Basic and acidic residues" evidence="8">
    <location>
        <begin position="1395"/>
        <end position="1408"/>
    </location>
</feature>
<feature type="coiled-coil region" evidence="7">
    <location>
        <begin position="626"/>
        <end position="695"/>
    </location>
</feature>
<feature type="compositionally biased region" description="Low complexity" evidence="8">
    <location>
        <begin position="1924"/>
        <end position="1961"/>
    </location>
</feature>
<feature type="coiled-coil region" evidence="7">
    <location>
        <begin position="1973"/>
        <end position="2092"/>
    </location>
</feature>
<feature type="region of interest" description="Disordered" evidence="8">
    <location>
        <begin position="1123"/>
        <end position="1180"/>
    </location>
</feature>
<dbReference type="PANTHER" id="PTHR47969:SF15">
    <property type="entry name" value="CHROMOSOME-ASSOCIATED KINESIN KIF4A-RELATED"/>
    <property type="match status" value="1"/>
</dbReference>
<dbReference type="InterPro" id="IPR027417">
    <property type="entry name" value="P-loop_NTPase"/>
</dbReference>
<protein>
    <submittedName>
        <fullName evidence="10">Kinesin-domain-containing protein</fullName>
    </submittedName>
</protein>